<keyword evidence="2" id="KW-0560">Oxidoreductase</keyword>
<evidence type="ECO:0000256" key="1">
    <source>
        <dbReference type="ARBA" id="ARBA00006484"/>
    </source>
</evidence>
<dbReference type="PANTHER" id="PTHR42879:SF6">
    <property type="entry name" value="NADPH-DEPENDENT REDUCTASE BACG"/>
    <property type="match status" value="1"/>
</dbReference>
<dbReference type="OrthoDB" id="9803333at2"/>
<organism evidence="3 4">
    <name type="scientific">Cerasibacillus quisquiliarum</name>
    <dbReference type="NCBI Taxonomy" id="227865"/>
    <lineage>
        <taxon>Bacteria</taxon>
        <taxon>Bacillati</taxon>
        <taxon>Bacillota</taxon>
        <taxon>Bacilli</taxon>
        <taxon>Bacillales</taxon>
        <taxon>Bacillaceae</taxon>
        <taxon>Cerasibacillus</taxon>
    </lineage>
</organism>
<dbReference type="FunFam" id="3.40.50.720:FF:000084">
    <property type="entry name" value="Short-chain dehydrogenase reductase"/>
    <property type="match status" value="1"/>
</dbReference>
<dbReference type="AlphaFoldDB" id="A0A511UTR7"/>
<dbReference type="InterPro" id="IPR036291">
    <property type="entry name" value="NAD(P)-bd_dom_sf"/>
</dbReference>
<dbReference type="GO" id="GO:0008206">
    <property type="term" value="P:bile acid metabolic process"/>
    <property type="evidence" value="ECO:0007669"/>
    <property type="project" value="UniProtKB-ARBA"/>
</dbReference>
<dbReference type="InterPro" id="IPR050259">
    <property type="entry name" value="SDR"/>
</dbReference>
<evidence type="ECO:0000256" key="2">
    <source>
        <dbReference type="ARBA" id="ARBA00023002"/>
    </source>
</evidence>
<dbReference type="PRINTS" id="PR00081">
    <property type="entry name" value="GDHRDH"/>
</dbReference>
<dbReference type="Proteomes" id="UP000321491">
    <property type="component" value="Unassembled WGS sequence"/>
</dbReference>
<dbReference type="GO" id="GO:0016491">
    <property type="term" value="F:oxidoreductase activity"/>
    <property type="evidence" value="ECO:0007669"/>
    <property type="project" value="UniProtKB-KW"/>
</dbReference>
<sequence length="263" mass="28807">MDLNLHGKSVIITAASKGLGKAVALEFVKNGAHVLMSSRDEEALKKAKAEIIEQTGKDSIEYIVCDMKKSDQIKRMVQKAVTLYGTVDVLINNAGGPPAGMFEDLTDDDWYHAFELNLLSFVRTIREVLPFMKRQQSGRIVNLSSSSIKESIDQLLLSNTMRPGVLGLTKSLSQEFGPYQILINTVGPGTIMTDRIKELNEINAKSRGVSVEQVIQEKESLIPFNRFGQPDEFAKAVVFLASGANTYITGQALIVDGGMVKAL</sequence>
<dbReference type="PRINTS" id="PR00080">
    <property type="entry name" value="SDRFAMILY"/>
</dbReference>
<dbReference type="SUPFAM" id="SSF51735">
    <property type="entry name" value="NAD(P)-binding Rossmann-fold domains"/>
    <property type="match status" value="1"/>
</dbReference>
<protein>
    <submittedName>
        <fullName evidence="3">Short-chain dehydrogenase</fullName>
    </submittedName>
</protein>
<keyword evidence="4" id="KW-1185">Reference proteome</keyword>
<evidence type="ECO:0000313" key="3">
    <source>
        <dbReference type="EMBL" id="GEN29990.1"/>
    </source>
</evidence>
<dbReference type="Gene3D" id="3.40.50.720">
    <property type="entry name" value="NAD(P)-binding Rossmann-like Domain"/>
    <property type="match status" value="1"/>
</dbReference>
<dbReference type="RefSeq" id="WP_146934706.1">
    <property type="nucleotide sequence ID" value="NZ_BJXW01000004.1"/>
</dbReference>
<accession>A0A511UTR7</accession>
<reference evidence="3 4" key="1">
    <citation type="submission" date="2019-07" db="EMBL/GenBank/DDBJ databases">
        <title>Whole genome shotgun sequence of Cerasibacillus quisquiliarum NBRC 102429.</title>
        <authorList>
            <person name="Hosoyama A."/>
            <person name="Uohara A."/>
            <person name="Ohji S."/>
            <person name="Ichikawa N."/>
        </authorList>
    </citation>
    <scope>NUCLEOTIDE SEQUENCE [LARGE SCALE GENOMIC DNA]</scope>
    <source>
        <strain evidence="3 4">NBRC 102429</strain>
    </source>
</reference>
<dbReference type="EMBL" id="BJXW01000004">
    <property type="protein sequence ID" value="GEN29990.1"/>
    <property type="molecule type" value="Genomic_DNA"/>
</dbReference>
<dbReference type="InterPro" id="IPR002347">
    <property type="entry name" value="SDR_fam"/>
</dbReference>
<comment type="caution">
    <text evidence="3">The sequence shown here is derived from an EMBL/GenBank/DDBJ whole genome shotgun (WGS) entry which is preliminary data.</text>
</comment>
<dbReference type="Pfam" id="PF13561">
    <property type="entry name" value="adh_short_C2"/>
    <property type="match status" value="1"/>
</dbReference>
<name>A0A511UTR7_9BACI</name>
<gene>
    <name evidence="3" type="ORF">CQU01_02280</name>
</gene>
<proteinExistence type="inferred from homology"/>
<evidence type="ECO:0000313" key="4">
    <source>
        <dbReference type="Proteomes" id="UP000321491"/>
    </source>
</evidence>
<dbReference type="CDD" id="cd05344">
    <property type="entry name" value="BKR_like_SDR_like"/>
    <property type="match status" value="1"/>
</dbReference>
<comment type="similarity">
    <text evidence="1">Belongs to the short-chain dehydrogenases/reductases (SDR) family.</text>
</comment>
<dbReference type="PANTHER" id="PTHR42879">
    <property type="entry name" value="3-OXOACYL-(ACYL-CARRIER-PROTEIN) REDUCTASE"/>
    <property type="match status" value="1"/>
</dbReference>